<evidence type="ECO:0000313" key="2">
    <source>
        <dbReference type="EMBL" id="MEA5257374.1"/>
    </source>
</evidence>
<gene>
    <name evidence="2" type="ORF">VB264_06240</name>
</gene>
<feature type="signal peptide" evidence="1">
    <location>
        <begin position="1"/>
        <end position="20"/>
    </location>
</feature>
<proteinExistence type="predicted"/>
<protein>
    <recommendedName>
        <fullName evidence="4">Outer membrane protein beta-barrel domain-containing protein</fullName>
    </recommendedName>
</protein>
<reference evidence="2 3" key="1">
    <citation type="submission" date="2023-12" db="EMBL/GenBank/DDBJ databases">
        <title>Novel species of the genus Arcicella isolated from rivers.</title>
        <authorList>
            <person name="Lu H."/>
        </authorList>
    </citation>
    <scope>NUCLEOTIDE SEQUENCE [LARGE SCALE GENOMIC DNA]</scope>
    <source>
        <strain evidence="2 3">LMG 21963</strain>
    </source>
</reference>
<evidence type="ECO:0000313" key="3">
    <source>
        <dbReference type="Proteomes" id="UP001304671"/>
    </source>
</evidence>
<sequence>MKNKITYLILLLSLSFSFFAQQPSPENTYPKIVGYMGILHPITTWSADGTSTSNFGSSYTIGFPTGINILKSDKIGFSFEFVPTIRSENGVSKVNNFLFHPGVMFRFKHGLTLVTRAAFETGGRYGFTPVLNKVVKKNKHSNYFIAVPLPVRFGNDKPTSYTLGFQFGVGFF</sequence>
<name>A0ABU5QKY9_9BACT</name>
<dbReference type="RefSeq" id="WP_323247711.1">
    <property type="nucleotide sequence ID" value="NZ_JAYFUL010000007.1"/>
</dbReference>
<keyword evidence="1" id="KW-0732">Signal</keyword>
<comment type="caution">
    <text evidence="2">The sequence shown here is derived from an EMBL/GenBank/DDBJ whole genome shotgun (WGS) entry which is preliminary data.</text>
</comment>
<organism evidence="2 3">
    <name type="scientific">Arcicella aquatica</name>
    <dbReference type="NCBI Taxonomy" id="217141"/>
    <lineage>
        <taxon>Bacteria</taxon>
        <taxon>Pseudomonadati</taxon>
        <taxon>Bacteroidota</taxon>
        <taxon>Cytophagia</taxon>
        <taxon>Cytophagales</taxon>
        <taxon>Flectobacillaceae</taxon>
        <taxon>Arcicella</taxon>
    </lineage>
</organism>
<evidence type="ECO:0008006" key="4">
    <source>
        <dbReference type="Google" id="ProtNLM"/>
    </source>
</evidence>
<keyword evidence="3" id="KW-1185">Reference proteome</keyword>
<evidence type="ECO:0000256" key="1">
    <source>
        <dbReference type="SAM" id="SignalP"/>
    </source>
</evidence>
<accession>A0ABU5QKY9</accession>
<dbReference type="EMBL" id="JAYFUL010000007">
    <property type="protein sequence ID" value="MEA5257374.1"/>
    <property type="molecule type" value="Genomic_DNA"/>
</dbReference>
<dbReference type="Proteomes" id="UP001304671">
    <property type="component" value="Unassembled WGS sequence"/>
</dbReference>
<feature type="chain" id="PRO_5045765154" description="Outer membrane protein beta-barrel domain-containing protein" evidence="1">
    <location>
        <begin position="21"/>
        <end position="172"/>
    </location>
</feature>